<dbReference type="FunFam" id="2.60.40.10:FF:000107">
    <property type="entry name" value="Myosin, light chain kinase a"/>
    <property type="match status" value="1"/>
</dbReference>
<dbReference type="FunFam" id="2.60.40.10:FF:000080">
    <property type="entry name" value="Myosin light chain kinase, smooth muscle"/>
    <property type="match status" value="1"/>
</dbReference>
<dbReference type="Pfam" id="PF07679">
    <property type="entry name" value="I-set"/>
    <property type="match status" value="3"/>
</dbReference>
<dbReference type="InterPro" id="IPR003599">
    <property type="entry name" value="Ig_sub"/>
</dbReference>
<dbReference type="InterPro" id="IPR036179">
    <property type="entry name" value="Ig-like_dom_sf"/>
</dbReference>
<organism evidence="4 5">
    <name type="scientific">Romanomermis culicivorax</name>
    <name type="common">Nematode worm</name>
    <dbReference type="NCBI Taxonomy" id="13658"/>
    <lineage>
        <taxon>Eukaryota</taxon>
        <taxon>Metazoa</taxon>
        <taxon>Ecdysozoa</taxon>
        <taxon>Nematoda</taxon>
        <taxon>Enoplea</taxon>
        <taxon>Dorylaimia</taxon>
        <taxon>Mermithida</taxon>
        <taxon>Mermithoidea</taxon>
        <taxon>Mermithidae</taxon>
        <taxon>Romanomermis</taxon>
    </lineage>
</organism>
<protein>
    <submittedName>
        <fullName evidence="5">Ig-like domain-containing protein</fullName>
    </submittedName>
</protein>
<dbReference type="SUPFAM" id="SSF48726">
    <property type="entry name" value="Immunoglobulin"/>
    <property type="match status" value="3"/>
</dbReference>
<proteinExistence type="inferred from homology"/>
<keyword evidence="2" id="KW-0393">Immunoglobulin domain</keyword>
<dbReference type="InterPro" id="IPR003598">
    <property type="entry name" value="Ig_sub2"/>
</dbReference>
<name>A0A915JHJ8_ROMCU</name>
<dbReference type="AlphaFoldDB" id="A0A915JHJ8"/>
<reference evidence="5" key="1">
    <citation type="submission" date="2022-11" db="UniProtKB">
        <authorList>
            <consortium name="WormBaseParasite"/>
        </authorList>
    </citation>
    <scope>IDENTIFICATION</scope>
</reference>
<feature type="domain" description="Ig-like" evidence="3">
    <location>
        <begin position="54"/>
        <end position="153"/>
    </location>
</feature>
<feature type="domain" description="Ig-like" evidence="3">
    <location>
        <begin position="154"/>
        <end position="237"/>
    </location>
</feature>
<evidence type="ECO:0000313" key="4">
    <source>
        <dbReference type="Proteomes" id="UP000887565"/>
    </source>
</evidence>
<dbReference type="OMA" id="IEEDNRV"/>
<evidence type="ECO:0000256" key="1">
    <source>
        <dbReference type="ARBA" id="ARBA00006692"/>
    </source>
</evidence>
<dbReference type="SMART" id="SM00409">
    <property type="entry name" value="IG"/>
    <property type="match status" value="2"/>
</dbReference>
<accession>A0A915JHJ8</accession>
<dbReference type="PROSITE" id="PS50835">
    <property type="entry name" value="IG_LIKE"/>
    <property type="match status" value="2"/>
</dbReference>
<dbReference type="InterPro" id="IPR013783">
    <property type="entry name" value="Ig-like_fold"/>
</dbReference>
<evidence type="ECO:0000256" key="2">
    <source>
        <dbReference type="ARBA" id="ARBA00023319"/>
    </source>
</evidence>
<evidence type="ECO:0000313" key="5">
    <source>
        <dbReference type="WBParaSite" id="nRc.2.0.1.t25605-RA"/>
    </source>
</evidence>
<keyword evidence="4" id="KW-1185">Reference proteome</keyword>
<dbReference type="WBParaSite" id="nRc.2.0.1.t25605-RA">
    <property type="protein sequence ID" value="nRc.2.0.1.t25605-RA"/>
    <property type="gene ID" value="nRc.2.0.1.g25605"/>
</dbReference>
<dbReference type="InterPro" id="IPR007110">
    <property type="entry name" value="Ig-like_dom"/>
</dbReference>
<dbReference type="Gene3D" id="2.60.40.10">
    <property type="entry name" value="Immunoglobulins"/>
    <property type="match status" value="3"/>
</dbReference>
<dbReference type="PANTHER" id="PTHR47633">
    <property type="entry name" value="IMMUNOGLOBULIN"/>
    <property type="match status" value="1"/>
</dbReference>
<evidence type="ECO:0000259" key="3">
    <source>
        <dbReference type="PROSITE" id="PS50835"/>
    </source>
</evidence>
<sequence>MSYDGECATLKLLNLTPGDAARYTCVACNSAGEARSSTKITIRESVMERSGEAPQFKAHLNDKTVVDGDCVLFSVEITAGTDPVSILWLHDNCEITDSTGFKYGQNGNIHTLTILDAFPEDSGIFTCRATNKYGSVETGCMLNVTGKSQAEISPCFIKIPKLVRVNESETLNVTVVFSGYPEPVVNWSRDEDVLVSGDHYQIVGVGDRSTLSIPHVSKSDAGHYAITARNSAGVTSA</sequence>
<dbReference type="SMART" id="SM00408">
    <property type="entry name" value="IGc2"/>
    <property type="match status" value="2"/>
</dbReference>
<dbReference type="Proteomes" id="UP000887565">
    <property type="component" value="Unplaced"/>
</dbReference>
<dbReference type="InterPro" id="IPR013098">
    <property type="entry name" value="Ig_I-set"/>
</dbReference>
<comment type="similarity">
    <text evidence="1">Belongs to the protein kinase superfamily. CAMK Ser/Thr protein kinase family.</text>
</comment>